<organism evidence="2 3">
    <name type="scientific">Rugosimonospora africana</name>
    <dbReference type="NCBI Taxonomy" id="556532"/>
    <lineage>
        <taxon>Bacteria</taxon>
        <taxon>Bacillati</taxon>
        <taxon>Actinomycetota</taxon>
        <taxon>Actinomycetes</taxon>
        <taxon>Micromonosporales</taxon>
        <taxon>Micromonosporaceae</taxon>
        <taxon>Rugosimonospora</taxon>
    </lineage>
</organism>
<keyword evidence="1" id="KW-0472">Membrane</keyword>
<name>A0A8J3QLE0_9ACTN</name>
<protein>
    <submittedName>
        <fullName evidence="2">Uncharacterized protein</fullName>
    </submittedName>
</protein>
<dbReference type="EMBL" id="BONZ01000013">
    <property type="protein sequence ID" value="GIH13098.1"/>
    <property type="molecule type" value="Genomic_DNA"/>
</dbReference>
<keyword evidence="1" id="KW-1133">Transmembrane helix</keyword>
<gene>
    <name evidence="2" type="ORF">Raf01_12700</name>
</gene>
<feature type="transmembrane region" description="Helical" evidence="1">
    <location>
        <begin position="106"/>
        <end position="125"/>
    </location>
</feature>
<keyword evidence="3" id="KW-1185">Reference proteome</keyword>
<feature type="transmembrane region" description="Helical" evidence="1">
    <location>
        <begin position="32"/>
        <end position="52"/>
    </location>
</feature>
<evidence type="ECO:0000313" key="3">
    <source>
        <dbReference type="Proteomes" id="UP000642748"/>
    </source>
</evidence>
<sequence length="263" mass="27034">MDTLEWGNSDTRSERAPRIRAMAALTGGRRMAIVLAVLAFVALVAAELLPWATLRGAVDGASTVDVGSISGFDSGSGRFSVALPPSTLHPDPYTVGLGQIASGSTLVYHLGALLLFAFVGAALLARPAQRRLATGLGLGVLAGMVVVVVGMVHSFNTLLPTTTYTGGTSSFRSTLTNVPDTVLAASTTVNPGTFFAFGALALLLAALAVSVLPDQVRVRLVTGAAEPVDAQFTDEPPDLTVTPVSPVEASVTPYFGRPDGASR</sequence>
<feature type="transmembrane region" description="Helical" evidence="1">
    <location>
        <begin position="132"/>
        <end position="155"/>
    </location>
</feature>
<keyword evidence="1" id="KW-0812">Transmembrane</keyword>
<comment type="caution">
    <text evidence="2">The sequence shown here is derived from an EMBL/GenBank/DDBJ whole genome shotgun (WGS) entry which is preliminary data.</text>
</comment>
<dbReference type="Proteomes" id="UP000642748">
    <property type="component" value="Unassembled WGS sequence"/>
</dbReference>
<dbReference type="AlphaFoldDB" id="A0A8J3QLE0"/>
<feature type="transmembrane region" description="Helical" evidence="1">
    <location>
        <begin position="194"/>
        <end position="212"/>
    </location>
</feature>
<dbReference type="RefSeq" id="WP_203916790.1">
    <property type="nucleotide sequence ID" value="NZ_BONZ01000013.1"/>
</dbReference>
<accession>A0A8J3QLE0</accession>
<evidence type="ECO:0000256" key="1">
    <source>
        <dbReference type="SAM" id="Phobius"/>
    </source>
</evidence>
<proteinExistence type="predicted"/>
<reference evidence="2" key="1">
    <citation type="submission" date="2021-01" db="EMBL/GenBank/DDBJ databases">
        <title>Whole genome shotgun sequence of Rugosimonospora africana NBRC 104875.</title>
        <authorList>
            <person name="Komaki H."/>
            <person name="Tamura T."/>
        </authorList>
    </citation>
    <scope>NUCLEOTIDE SEQUENCE</scope>
    <source>
        <strain evidence="2">NBRC 104875</strain>
    </source>
</reference>
<evidence type="ECO:0000313" key="2">
    <source>
        <dbReference type="EMBL" id="GIH13098.1"/>
    </source>
</evidence>